<dbReference type="Pfam" id="PF05806">
    <property type="entry name" value="Noggin"/>
    <property type="match status" value="1"/>
</dbReference>
<protein>
    <recommendedName>
        <fullName evidence="9">Noggin</fullName>
    </recommendedName>
</protein>
<evidence type="ECO:0000256" key="2">
    <source>
        <dbReference type="ARBA" id="ARBA00007480"/>
    </source>
</evidence>
<dbReference type="EMBL" id="JAODUP010000208">
    <property type="protein sequence ID" value="KAK2156649.1"/>
    <property type="molecule type" value="Genomic_DNA"/>
</dbReference>
<evidence type="ECO:0000256" key="6">
    <source>
        <dbReference type="SAM" id="MobiDB-lite"/>
    </source>
</evidence>
<keyword evidence="8" id="KW-1185">Reference proteome</keyword>
<dbReference type="InterPro" id="IPR029034">
    <property type="entry name" value="Cystine-knot_cytokine"/>
</dbReference>
<dbReference type="Gene3D" id="2.10.90.10">
    <property type="entry name" value="Cystine-knot cytokines"/>
    <property type="match status" value="1"/>
</dbReference>
<dbReference type="GO" id="GO:0045596">
    <property type="term" value="P:negative regulation of cell differentiation"/>
    <property type="evidence" value="ECO:0007669"/>
    <property type="project" value="InterPro"/>
</dbReference>
<evidence type="ECO:0008006" key="9">
    <source>
        <dbReference type="Google" id="ProtNLM"/>
    </source>
</evidence>
<feature type="compositionally biased region" description="Basic and acidic residues" evidence="6">
    <location>
        <begin position="249"/>
        <end position="262"/>
    </location>
</feature>
<comment type="similarity">
    <text evidence="2">Belongs to the noggin family.</text>
</comment>
<dbReference type="SUPFAM" id="SSF57501">
    <property type="entry name" value="Cystine-knot cytokines"/>
    <property type="match status" value="1"/>
</dbReference>
<name>A0AAD9JNS8_9ANNE</name>
<sequence>MASSPSTSALYYVVVMLYVVNFSPMEARRTSHFSLSSSGSSSPSSPSTFKAYLSSGVLKERAKSGTDKFPSYLPTTLLKDRGKSESRLPEPLLQTAMTYYQTLPSDVDPDELMRQLGTRFDSKWMSVDRPYEDVQHVQAAPSTELDPELLSDLRRLNFTYVDDDGGLVTMKPHLQKIVEKWLLQKSSCPVLYRWEDVGPFFWPRWLKKGSCSQKRACSWPPGMHCVPSSRPMTVRILRWHCRPRVVRNHSEKRNDPPRDAPNNRKRKPKGRAKLRRPFRLKCRWRKVRYPITTECFCTC</sequence>
<dbReference type="AlphaFoldDB" id="A0AAD9JNS8"/>
<dbReference type="PANTHER" id="PTHR10494:SF6">
    <property type="entry name" value="NOGGIN"/>
    <property type="match status" value="1"/>
</dbReference>
<feature type="region of interest" description="Disordered" evidence="6">
    <location>
        <begin position="249"/>
        <end position="271"/>
    </location>
</feature>
<organism evidence="7 8">
    <name type="scientific">Paralvinella palmiformis</name>
    <dbReference type="NCBI Taxonomy" id="53620"/>
    <lineage>
        <taxon>Eukaryota</taxon>
        <taxon>Metazoa</taxon>
        <taxon>Spiralia</taxon>
        <taxon>Lophotrochozoa</taxon>
        <taxon>Annelida</taxon>
        <taxon>Polychaeta</taxon>
        <taxon>Sedentaria</taxon>
        <taxon>Canalipalpata</taxon>
        <taxon>Terebellida</taxon>
        <taxon>Terebelliformia</taxon>
        <taxon>Alvinellidae</taxon>
        <taxon>Paralvinella</taxon>
    </lineage>
</organism>
<evidence type="ECO:0000313" key="8">
    <source>
        <dbReference type="Proteomes" id="UP001208570"/>
    </source>
</evidence>
<evidence type="ECO:0000313" key="7">
    <source>
        <dbReference type="EMBL" id="KAK2156649.1"/>
    </source>
</evidence>
<dbReference type="Gene3D" id="1.10.287.520">
    <property type="entry name" value="Helix hairpin bin"/>
    <property type="match status" value="1"/>
</dbReference>
<dbReference type="GO" id="GO:0030514">
    <property type="term" value="P:negative regulation of BMP signaling pathway"/>
    <property type="evidence" value="ECO:0007669"/>
    <property type="project" value="InterPro"/>
</dbReference>
<evidence type="ECO:0000256" key="5">
    <source>
        <dbReference type="ARBA" id="ARBA00022729"/>
    </source>
</evidence>
<keyword evidence="3" id="KW-0217">Developmental protein</keyword>
<dbReference type="InterPro" id="IPR008717">
    <property type="entry name" value="Noggin"/>
</dbReference>
<dbReference type="PANTHER" id="PTHR10494">
    <property type="entry name" value="BONE MORPHOGENETIC PROTEIN INHIBITOR, NOGGIN"/>
    <property type="match status" value="1"/>
</dbReference>
<accession>A0AAD9JNS8</accession>
<comment type="caution">
    <text evidence="7">The sequence shown here is derived from an EMBL/GenBank/DDBJ whole genome shotgun (WGS) entry which is preliminary data.</text>
</comment>
<evidence type="ECO:0000256" key="4">
    <source>
        <dbReference type="ARBA" id="ARBA00022525"/>
    </source>
</evidence>
<keyword evidence="5" id="KW-0732">Signal</keyword>
<evidence type="ECO:0000256" key="3">
    <source>
        <dbReference type="ARBA" id="ARBA00022473"/>
    </source>
</evidence>
<comment type="subcellular location">
    <subcellularLocation>
        <location evidence="1">Secreted</location>
    </subcellularLocation>
</comment>
<gene>
    <name evidence="7" type="ORF">LSH36_208g04072</name>
</gene>
<evidence type="ECO:0000256" key="1">
    <source>
        <dbReference type="ARBA" id="ARBA00004613"/>
    </source>
</evidence>
<dbReference type="GO" id="GO:0009953">
    <property type="term" value="P:dorsal/ventral pattern formation"/>
    <property type="evidence" value="ECO:0007669"/>
    <property type="project" value="TreeGrafter"/>
</dbReference>
<reference evidence="7" key="1">
    <citation type="journal article" date="2023" name="Mol. Biol. Evol.">
        <title>Third-Generation Sequencing Reveals the Adaptive Role of the Epigenome in Three Deep-Sea Polychaetes.</title>
        <authorList>
            <person name="Perez M."/>
            <person name="Aroh O."/>
            <person name="Sun Y."/>
            <person name="Lan Y."/>
            <person name="Juniper S.K."/>
            <person name="Young C.R."/>
            <person name="Angers B."/>
            <person name="Qian P.Y."/>
        </authorList>
    </citation>
    <scope>NUCLEOTIDE SEQUENCE</scope>
    <source>
        <strain evidence="7">P08H-3</strain>
    </source>
</reference>
<dbReference type="Proteomes" id="UP001208570">
    <property type="component" value="Unassembled WGS sequence"/>
</dbReference>
<keyword evidence="4" id="KW-0964">Secreted</keyword>
<dbReference type="GO" id="GO:0005615">
    <property type="term" value="C:extracellular space"/>
    <property type="evidence" value="ECO:0007669"/>
    <property type="project" value="TreeGrafter"/>
</dbReference>
<proteinExistence type="inferred from homology"/>